<reference evidence="2" key="2">
    <citation type="submission" date="2025-08" db="UniProtKB">
        <authorList>
            <consortium name="Ensembl"/>
        </authorList>
    </citation>
    <scope>IDENTIFICATION</scope>
</reference>
<proteinExistence type="predicted"/>
<dbReference type="PANTHER" id="PTHR12138">
    <property type="entry name" value="PRIMATE-EXPANDED PROTEIN FAMILY"/>
    <property type="match status" value="1"/>
</dbReference>
<feature type="region of interest" description="Disordered" evidence="1">
    <location>
        <begin position="1"/>
        <end position="31"/>
    </location>
</feature>
<dbReference type="Ensembl" id="ENSPANT00000083695.1">
    <property type="protein sequence ID" value="ENSPANP00000049295.1"/>
    <property type="gene ID" value="ENSPANG00000050862.1"/>
</dbReference>
<dbReference type="Proteomes" id="UP000028761">
    <property type="component" value="Chromosome 14"/>
</dbReference>
<accession>A0A8I5NIP6</accession>
<organism evidence="2 3">
    <name type="scientific">Papio anubis</name>
    <name type="common">Olive baboon</name>
    <dbReference type="NCBI Taxonomy" id="9555"/>
    <lineage>
        <taxon>Eukaryota</taxon>
        <taxon>Metazoa</taxon>
        <taxon>Chordata</taxon>
        <taxon>Craniata</taxon>
        <taxon>Vertebrata</taxon>
        <taxon>Euteleostomi</taxon>
        <taxon>Mammalia</taxon>
        <taxon>Eutheria</taxon>
        <taxon>Euarchontoglires</taxon>
        <taxon>Primates</taxon>
        <taxon>Haplorrhini</taxon>
        <taxon>Catarrhini</taxon>
        <taxon>Cercopithecidae</taxon>
        <taxon>Cercopithecinae</taxon>
        <taxon>Papio</taxon>
    </lineage>
</organism>
<name>A0A8I5NIP6_PAPAN</name>
<evidence type="ECO:0000256" key="1">
    <source>
        <dbReference type="SAM" id="MobiDB-lite"/>
    </source>
</evidence>
<protein>
    <submittedName>
        <fullName evidence="2">Uncharacterized protein</fullName>
    </submittedName>
</protein>
<dbReference type="PRINTS" id="PR02045">
    <property type="entry name" value="F138DOMAIN"/>
</dbReference>
<dbReference type="GeneTree" id="ENSGT01120000271815"/>
<sequence>MKINEGLWRRGSASSRRTSPQRARQQRRHLKRIGAREKAVVLSLPRRRASCSSKSSRRLECSGAITEISASQVQVIFPVSASRVAGITGMCHDTWLIFVFLAEMGFHHVGQVGVELLTSHDPLTVAS</sequence>
<evidence type="ECO:0000313" key="3">
    <source>
        <dbReference type="Proteomes" id="UP000028761"/>
    </source>
</evidence>
<feature type="compositionally biased region" description="Polar residues" evidence="1">
    <location>
        <begin position="12"/>
        <end position="23"/>
    </location>
</feature>
<evidence type="ECO:0000313" key="2">
    <source>
        <dbReference type="Ensembl" id="ENSPANP00000049295.1"/>
    </source>
</evidence>
<keyword evidence="3" id="KW-1185">Reference proteome</keyword>
<dbReference type="AlphaFoldDB" id="A0A8I5NIP6"/>
<dbReference type="PANTHER" id="PTHR12138:SF162">
    <property type="entry name" value="CHROMOSOME UNDETERMINED SCAFFOLD_275, WHOLE GENOME SHOTGUN SEQUENCE"/>
    <property type="match status" value="1"/>
</dbReference>
<reference evidence="2" key="3">
    <citation type="submission" date="2025-09" db="UniProtKB">
        <authorList>
            <consortium name="Ensembl"/>
        </authorList>
    </citation>
    <scope>IDENTIFICATION</scope>
</reference>
<reference evidence="2 3" key="1">
    <citation type="submission" date="2012-03" db="EMBL/GenBank/DDBJ databases">
        <title>Whole Genome Assembly of Papio anubis.</title>
        <authorList>
            <person name="Liu Y.L."/>
            <person name="Abraham K.A."/>
            <person name="Akbar H.A."/>
            <person name="Ali S.A."/>
            <person name="Anosike U.A."/>
            <person name="Aqrawi P.A."/>
            <person name="Arias F.A."/>
            <person name="Attaway T.A."/>
            <person name="Awwad R.A."/>
            <person name="Babu C.B."/>
            <person name="Bandaranaike D.B."/>
            <person name="Battles P.B."/>
            <person name="Bell A.B."/>
            <person name="Beltran B.B."/>
            <person name="Berhane-Mersha D.B."/>
            <person name="Bess C.B."/>
            <person name="Bickham C.B."/>
            <person name="Bolden T.B."/>
            <person name="Carter K.C."/>
            <person name="Chau D.C."/>
            <person name="Chavez A.C."/>
            <person name="Clerc-Blankenburg K.C."/>
            <person name="Coyle M.C."/>
            <person name="Dao M.D."/>
            <person name="Davila M.L.D."/>
            <person name="Davy-Carroll L.D."/>
            <person name="Denson S.D."/>
            <person name="Dinh H.D."/>
            <person name="Fernandez S.F."/>
            <person name="Fernando P.F."/>
            <person name="Forbes L.F."/>
            <person name="Francis C.F."/>
            <person name="Francisco L.F."/>
            <person name="Fu Q.F."/>
            <person name="Garcia-Iii R.G."/>
            <person name="Garrett T.G."/>
            <person name="Gross S.G."/>
            <person name="Gubbala S.G."/>
            <person name="Hirani K.H."/>
            <person name="Hogues M.H."/>
            <person name="Hollins B.H."/>
            <person name="Jackson L.J."/>
            <person name="Javaid M.J."/>
            <person name="Jhangiani S.J."/>
            <person name="Johnson A.J."/>
            <person name="Johnson B.J."/>
            <person name="Jones J.J."/>
            <person name="Joshi V.J."/>
            <person name="Kalu J.K."/>
            <person name="Khan N.K."/>
            <person name="Korchina V.K."/>
            <person name="Kovar C.K."/>
            <person name="Lago L.L."/>
            <person name="Lara F.L."/>
            <person name="Le T.-K.L."/>
            <person name="Lee S.L."/>
            <person name="Legall-Iii F.L."/>
            <person name="Lemon S.L."/>
            <person name="Liu J.L."/>
            <person name="Liu Y.-S.L."/>
            <person name="Liyanage D.L."/>
            <person name="Lopez J.L."/>
            <person name="Lorensuhewa L.L."/>
            <person name="Mata R.M."/>
            <person name="Mathew T.M."/>
            <person name="Mercado C.M."/>
            <person name="Mercado I.M."/>
            <person name="Morales K.M."/>
            <person name="Morgan M.M."/>
            <person name="Munidasa M.M."/>
            <person name="Ngo D.N."/>
            <person name="Nguyen L.N."/>
            <person name="Nguyen T.N."/>
            <person name="Nguyen N.N."/>
            <person name="Obregon M.O."/>
            <person name="Okwuonu G.O."/>
            <person name="Ongeri F.O."/>
            <person name="Onwere C.O."/>
            <person name="Osifeso I.O."/>
            <person name="Parra A.P."/>
            <person name="Patil S.P."/>
            <person name="Perez A.P."/>
            <person name="Perez Y.P."/>
            <person name="Pham C.P."/>
            <person name="Pu L.-L.P."/>
            <person name="Puazo M.P."/>
            <person name="Quiroz J.Q."/>
            <person name="Rouhana J.R."/>
            <person name="Ruiz M.R."/>
            <person name="Ruiz S.-J.R."/>
            <person name="Saada N.S."/>
            <person name="Santibanez J.S."/>
            <person name="Scheel M.S."/>
            <person name="Schneider B.S."/>
            <person name="Simmons D.S."/>
            <person name="Sisson I.S."/>
            <person name="Tang L.-Y.T."/>
            <person name="Thornton R.T."/>
            <person name="Tisius J.T."/>
            <person name="Toledanes G.T."/>
            <person name="Trejos Z.T."/>
            <person name="Usmani K.U."/>
            <person name="Varghese R.V."/>
            <person name="Vattathil S.V."/>
            <person name="Vee V.V."/>
            <person name="Walker D.W."/>
            <person name="Weissenberger G.W."/>
            <person name="White C.W."/>
            <person name="Williams A.W."/>
            <person name="Woodworth J.W."/>
            <person name="Wright R.W."/>
            <person name="Zhu Y.Z."/>
            <person name="Han Y.H."/>
            <person name="Newsham I.N."/>
            <person name="Nazareth L.N."/>
            <person name="Worley K.W."/>
            <person name="Muzny D.M."/>
            <person name="Rogers J.R."/>
            <person name="Gibbs R.G."/>
        </authorList>
    </citation>
    <scope>NUCLEOTIDE SEQUENCE [LARGE SCALE GENOMIC DNA]</scope>
</reference>